<keyword evidence="3" id="KW-1185">Reference proteome</keyword>
<organism evidence="2 3">
    <name type="scientific">Mycena maculata</name>
    <dbReference type="NCBI Taxonomy" id="230809"/>
    <lineage>
        <taxon>Eukaryota</taxon>
        <taxon>Fungi</taxon>
        <taxon>Dikarya</taxon>
        <taxon>Basidiomycota</taxon>
        <taxon>Agaricomycotina</taxon>
        <taxon>Agaricomycetes</taxon>
        <taxon>Agaricomycetidae</taxon>
        <taxon>Agaricales</taxon>
        <taxon>Marasmiineae</taxon>
        <taxon>Mycenaceae</taxon>
        <taxon>Mycena</taxon>
    </lineage>
</organism>
<dbReference type="Proteomes" id="UP001215280">
    <property type="component" value="Unassembled WGS sequence"/>
</dbReference>
<dbReference type="AlphaFoldDB" id="A0AAD7J6I4"/>
<feature type="compositionally biased region" description="Low complexity" evidence="1">
    <location>
        <begin position="173"/>
        <end position="186"/>
    </location>
</feature>
<evidence type="ECO:0000256" key="1">
    <source>
        <dbReference type="SAM" id="MobiDB-lite"/>
    </source>
</evidence>
<protein>
    <submittedName>
        <fullName evidence="2">Uncharacterized protein</fullName>
    </submittedName>
</protein>
<comment type="caution">
    <text evidence="2">The sequence shown here is derived from an EMBL/GenBank/DDBJ whole genome shotgun (WGS) entry which is preliminary data.</text>
</comment>
<evidence type="ECO:0000313" key="3">
    <source>
        <dbReference type="Proteomes" id="UP001215280"/>
    </source>
</evidence>
<proteinExistence type="predicted"/>
<dbReference type="EMBL" id="JARJLG010000057">
    <property type="protein sequence ID" value="KAJ7757797.1"/>
    <property type="molecule type" value="Genomic_DNA"/>
</dbReference>
<evidence type="ECO:0000313" key="2">
    <source>
        <dbReference type="EMBL" id="KAJ7757797.1"/>
    </source>
</evidence>
<gene>
    <name evidence="2" type="ORF">DFH07DRAFT_772787</name>
</gene>
<name>A0AAD7J6I4_9AGAR</name>
<accession>A0AAD7J6I4</accession>
<sequence>MMADMMADIHRIEARGTHQKMLRHSLLGIRKNLIFFFEFGQRITLFGTLSWEIAIWGSANRMGTPWIEGCTDIPERETLEAKARRDMSEQECLDVKACRLIAAAPEPQANLPTSPRLPLCTAHQTQRAGRRAGSEHCHAYGATSSSLSLGHTTDPKLAAVSLSQHQPRAPAGVPHAAASSHVPSSAGQDKTLRSVGEVAIAVAVSPATFACVVPVPKRNTCCNTCADASAHVPHPNICAPSRALKGLEANPRTSSSALECPQANPYTQIPTLQAVHSNALK</sequence>
<feature type="region of interest" description="Disordered" evidence="1">
    <location>
        <begin position="163"/>
        <end position="189"/>
    </location>
</feature>
<reference evidence="2" key="1">
    <citation type="submission" date="2023-03" db="EMBL/GenBank/DDBJ databases">
        <title>Massive genome expansion in bonnet fungi (Mycena s.s.) driven by repeated elements and novel gene families across ecological guilds.</title>
        <authorList>
            <consortium name="Lawrence Berkeley National Laboratory"/>
            <person name="Harder C.B."/>
            <person name="Miyauchi S."/>
            <person name="Viragh M."/>
            <person name="Kuo A."/>
            <person name="Thoen E."/>
            <person name="Andreopoulos B."/>
            <person name="Lu D."/>
            <person name="Skrede I."/>
            <person name="Drula E."/>
            <person name="Henrissat B."/>
            <person name="Morin E."/>
            <person name="Kohler A."/>
            <person name="Barry K."/>
            <person name="LaButti K."/>
            <person name="Morin E."/>
            <person name="Salamov A."/>
            <person name="Lipzen A."/>
            <person name="Mereny Z."/>
            <person name="Hegedus B."/>
            <person name="Baldrian P."/>
            <person name="Stursova M."/>
            <person name="Weitz H."/>
            <person name="Taylor A."/>
            <person name="Grigoriev I.V."/>
            <person name="Nagy L.G."/>
            <person name="Martin F."/>
            <person name="Kauserud H."/>
        </authorList>
    </citation>
    <scope>NUCLEOTIDE SEQUENCE</scope>
    <source>
        <strain evidence="2">CBHHK188m</strain>
    </source>
</reference>